<keyword evidence="3" id="KW-0677">Repeat</keyword>
<dbReference type="OrthoDB" id="431715at2759"/>
<dbReference type="KEGG" id="cdu:CD36_22840"/>
<feature type="region of interest" description="Disordered" evidence="6">
    <location>
        <begin position="1"/>
        <end position="22"/>
    </location>
</feature>
<accession>B9WCE1</accession>
<dbReference type="PANTHER" id="PTHR19924:SF26">
    <property type="entry name" value="U3 SMALL NUCLEOLAR RNA-ASSOCIATED PROTEIN 15 HOMOLOG"/>
    <property type="match status" value="1"/>
</dbReference>
<keyword evidence="2 5" id="KW-0853">WD repeat</keyword>
<protein>
    <submittedName>
        <fullName evidence="8">U3 small nucleolar RNA-associated protein, putative</fullName>
    </submittedName>
</protein>
<dbReference type="RefSeq" id="XP_002418758.1">
    <property type="nucleotide sequence ID" value="XM_002418713.1"/>
</dbReference>
<comment type="subcellular location">
    <subcellularLocation>
        <location evidence="1">Nucleus</location>
        <location evidence="1">Nucleolus</location>
    </subcellularLocation>
</comment>
<gene>
    <name evidence="7" type="ordered locus">Cd36_22840</name>
    <name evidence="8" type="ORF">CD36_22840</name>
</gene>
<evidence type="ECO:0000256" key="4">
    <source>
        <dbReference type="ARBA" id="ARBA00023242"/>
    </source>
</evidence>
<dbReference type="Gene3D" id="2.130.10.10">
    <property type="entry name" value="YVTN repeat-like/Quinoprotein amine dehydrogenase"/>
    <property type="match status" value="2"/>
</dbReference>
<name>B9WCE1_CANDC</name>
<evidence type="ECO:0000256" key="6">
    <source>
        <dbReference type="SAM" id="MobiDB-lite"/>
    </source>
</evidence>
<evidence type="ECO:0000256" key="2">
    <source>
        <dbReference type="ARBA" id="ARBA00022574"/>
    </source>
</evidence>
<dbReference type="CGD" id="CAL0000168585">
    <property type="gene designation" value="Cd36_22840"/>
</dbReference>
<keyword evidence="4" id="KW-0539">Nucleus</keyword>
<evidence type="ECO:0000256" key="5">
    <source>
        <dbReference type="PROSITE-ProRule" id="PRU00221"/>
    </source>
</evidence>
<evidence type="ECO:0000313" key="8">
    <source>
        <dbReference type="EMBL" id="CAX44063.1"/>
    </source>
</evidence>
<dbReference type="InterPro" id="IPR036322">
    <property type="entry name" value="WD40_repeat_dom_sf"/>
</dbReference>
<dbReference type="PANTHER" id="PTHR19924">
    <property type="entry name" value="UTP15 U3 SMALL NUCLEOLAR RNA-ASSOCIATED PROTEIN 15 FAMILY MEMBER"/>
    <property type="match status" value="1"/>
</dbReference>
<dbReference type="GO" id="GO:0006364">
    <property type="term" value="P:rRNA processing"/>
    <property type="evidence" value="ECO:0007669"/>
    <property type="project" value="TreeGrafter"/>
</dbReference>
<dbReference type="HOGENOM" id="CLU_021102_0_0_1"/>
<evidence type="ECO:0000256" key="1">
    <source>
        <dbReference type="ARBA" id="ARBA00004604"/>
    </source>
</evidence>
<feature type="repeat" description="WD" evidence="5">
    <location>
        <begin position="173"/>
        <end position="208"/>
    </location>
</feature>
<dbReference type="FunFam" id="2.130.10.10:FF:000551">
    <property type="entry name" value="UTP15p Nucleolar protein"/>
    <property type="match status" value="1"/>
</dbReference>
<dbReference type="InterPro" id="IPR015943">
    <property type="entry name" value="WD40/YVTN_repeat-like_dom_sf"/>
</dbReference>
<dbReference type="GeneID" id="8046297"/>
<dbReference type="Pfam" id="PF00400">
    <property type="entry name" value="WD40"/>
    <property type="match status" value="1"/>
</dbReference>
<dbReference type="EMBL" id="FM992689">
    <property type="protein sequence ID" value="CAX44063.1"/>
    <property type="molecule type" value="Genomic_DNA"/>
</dbReference>
<proteinExistence type="predicted"/>
<dbReference type="SUPFAM" id="SSF50978">
    <property type="entry name" value="WD40 repeat-like"/>
    <property type="match status" value="1"/>
</dbReference>
<evidence type="ECO:0000256" key="3">
    <source>
        <dbReference type="ARBA" id="ARBA00022737"/>
    </source>
</evidence>
<dbReference type="eggNOG" id="KOG0310">
    <property type="taxonomic scope" value="Eukaryota"/>
</dbReference>
<dbReference type="AlphaFoldDB" id="B9WCE1"/>
<dbReference type="SMART" id="SM00320">
    <property type="entry name" value="WD40"/>
    <property type="match status" value="7"/>
</dbReference>
<dbReference type="GO" id="GO:0005730">
    <property type="term" value="C:nucleolus"/>
    <property type="evidence" value="ECO:0007669"/>
    <property type="project" value="UniProtKB-SubCell"/>
</dbReference>
<dbReference type="PROSITE" id="PS50082">
    <property type="entry name" value="WD_REPEATS_2"/>
    <property type="match status" value="1"/>
</dbReference>
<keyword evidence="9" id="KW-1185">Reference proteome</keyword>
<evidence type="ECO:0000313" key="9">
    <source>
        <dbReference type="Proteomes" id="UP000002605"/>
    </source>
</evidence>
<dbReference type="InterPro" id="IPR001680">
    <property type="entry name" value="WD40_rpt"/>
</dbReference>
<organism evidence="8 9">
    <name type="scientific">Candida dubliniensis (strain CD36 / ATCC MYA-646 / CBS 7987 / NCPF 3949 / NRRL Y-17841)</name>
    <name type="common">Yeast</name>
    <dbReference type="NCBI Taxonomy" id="573826"/>
    <lineage>
        <taxon>Eukaryota</taxon>
        <taxon>Fungi</taxon>
        <taxon>Dikarya</taxon>
        <taxon>Ascomycota</taxon>
        <taxon>Saccharomycotina</taxon>
        <taxon>Pichiomycetes</taxon>
        <taxon>Debaryomycetaceae</taxon>
        <taxon>Candida/Lodderomyces clade</taxon>
        <taxon>Candida</taxon>
    </lineage>
</organism>
<dbReference type="GO" id="GO:0045943">
    <property type="term" value="P:positive regulation of transcription by RNA polymerase I"/>
    <property type="evidence" value="ECO:0007669"/>
    <property type="project" value="TreeGrafter"/>
</dbReference>
<reference evidence="8 9" key="1">
    <citation type="journal article" date="2009" name="Genome Res.">
        <title>Comparative genomics of the fungal pathogens Candida dubliniensis and Candida albicans.</title>
        <authorList>
            <person name="Jackson A.P."/>
            <person name="Gamble J.A."/>
            <person name="Yeomans T."/>
            <person name="Moran G.P."/>
            <person name="Saunders D."/>
            <person name="Harris D."/>
            <person name="Aslett M."/>
            <person name="Barrell J.F."/>
            <person name="Butler G."/>
            <person name="Citiulo F."/>
            <person name="Coleman D.C."/>
            <person name="de Groot P.W.J."/>
            <person name="Goodwin T.J."/>
            <person name="Quail M.A."/>
            <person name="McQuillan J."/>
            <person name="Munro C.A."/>
            <person name="Pain A."/>
            <person name="Poulter R.T."/>
            <person name="Rajandream M.A."/>
            <person name="Renauld H."/>
            <person name="Spiering M.J."/>
            <person name="Tivey A."/>
            <person name="Gow N.A.R."/>
            <person name="Barrell B."/>
            <person name="Sullivan D.J."/>
            <person name="Berriman M."/>
        </authorList>
    </citation>
    <scope>NUCLEOTIDE SEQUENCE [LARGE SCALE GENOMIC DNA]</scope>
    <source>
        <strain evidence="9">CD36 / ATCC MYA-646 / CBS 7987 / NCPF 3949 / NRRL Y-17841</strain>
    </source>
</reference>
<evidence type="ECO:0000313" key="7">
    <source>
        <dbReference type="CGD" id="CAL0000168585"/>
    </source>
</evidence>
<sequence>MSSAKQDLPQVRAPTLPSKTTPEQRYWRSYINPQLIKENHPITSIEFNPNSPNDFAIASATKIQIFSSKTRQVIKTFSRFKDVVYCGNYRYDGKLLVASDASGLVSIYDSYQPRNLLVNLTPSSHPTHVAKFHPTIGNQLITGSDDRILRVYDISQTSNGPIIQFDNNNNNNNNNHEDYIRSVNFIPGDSNLIVTGCYDGYVRILDIRDPHRIIGKFDQENPVEDILAISSNTLVSAGGPYVKIWDLNRMNQIHQLNNFNKSTTCLSNTPITNSLMVGSLDSTIKVFDYTSTNWQVQFGWKFGNGVLSCGVSPINQKHFVTGLTSGLISIRTKKIEPKLKQGIKNEITGNYGRMMKGKDYIGDEEDHIIESSKLITNKTNKNVNELMVNYKKYLGANGLLEDIKSNELKQEINQCIKAKEICGMLELLGV</sequence>
<dbReference type="Proteomes" id="UP000002605">
    <property type="component" value="Chromosome 2"/>
</dbReference>
<dbReference type="VEuPathDB" id="FungiDB:CD36_22840"/>